<organism evidence="1 3">
    <name type="scientific">Brassica napus</name>
    <name type="common">Rape</name>
    <dbReference type="NCBI Taxonomy" id="3708"/>
    <lineage>
        <taxon>Eukaryota</taxon>
        <taxon>Viridiplantae</taxon>
        <taxon>Streptophyta</taxon>
        <taxon>Embryophyta</taxon>
        <taxon>Tracheophyta</taxon>
        <taxon>Spermatophyta</taxon>
        <taxon>Magnoliopsida</taxon>
        <taxon>eudicotyledons</taxon>
        <taxon>Gunneridae</taxon>
        <taxon>Pentapetalae</taxon>
        <taxon>rosids</taxon>
        <taxon>malvids</taxon>
        <taxon>Brassicales</taxon>
        <taxon>Brassicaceae</taxon>
        <taxon>Brassiceae</taxon>
        <taxon>Brassica</taxon>
    </lineage>
</organism>
<protein>
    <submittedName>
        <fullName evidence="1">Uncharacterized protein</fullName>
    </submittedName>
</protein>
<gene>
    <name evidence="2" type="ORF">HID58_057848</name>
    <name evidence="1" type="ORF">HID58_092688</name>
</gene>
<evidence type="ECO:0000313" key="3">
    <source>
        <dbReference type="Proteomes" id="UP000824890"/>
    </source>
</evidence>
<dbReference type="Proteomes" id="UP000824890">
    <property type="component" value="Unassembled WGS sequence"/>
</dbReference>
<reference evidence="1 3" key="1">
    <citation type="submission" date="2021-05" db="EMBL/GenBank/DDBJ databases">
        <title>Genome Assembly of Synthetic Allotetraploid Brassica napus Reveals Homoeologous Exchanges between Subgenomes.</title>
        <authorList>
            <person name="Davis J.T."/>
        </authorList>
    </citation>
    <scope>NUCLEOTIDE SEQUENCE [LARGE SCALE GENOMIC DNA]</scope>
    <source>
        <strain evidence="3">cv. Da-Ae</strain>
        <tissue evidence="1">Seedling</tissue>
    </source>
</reference>
<name>A0ABQ7XDV0_BRANA</name>
<keyword evidence="3" id="KW-1185">Reference proteome</keyword>
<dbReference type="EMBL" id="JAGKQM010000616">
    <property type="protein sequence ID" value="KAH0853998.1"/>
    <property type="molecule type" value="Genomic_DNA"/>
</dbReference>
<dbReference type="EMBL" id="JAGKQM010000345">
    <property type="protein sequence ID" value="KAH0854618.1"/>
    <property type="molecule type" value="Genomic_DNA"/>
</dbReference>
<comment type="caution">
    <text evidence="1">The sequence shown here is derived from an EMBL/GenBank/DDBJ whole genome shotgun (WGS) entry which is preliminary data.</text>
</comment>
<proteinExistence type="predicted"/>
<accession>A0ABQ7XDV0</accession>
<evidence type="ECO:0000313" key="2">
    <source>
        <dbReference type="EMBL" id="KAH0854618.1"/>
    </source>
</evidence>
<sequence>MDVFVDGELESLLGMFNFDQCSSSKEEKPQDEMLSLSSLYNGHLRHHHQNNVLCLLTNMLS</sequence>
<evidence type="ECO:0000313" key="1">
    <source>
        <dbReference type="EMBL" id="KAH0853998.1"/>
    </source>
</evidence>